<comment type="caution">
    <text evidence="1">The sequence shown here is derived from an EMBL/GenBank/DDBJ whole genome shotgun (WGS) entry which is preliminary data.</text>
</comment>
<reference evidence="1" key="2">
    <citation type="submission" date="2022-01" db="EMBL/GenBank/DDBJ databases">
        <authorList>
            <person name="Yamashiro T."/>
            <person name="Shiraishi A."/>
            <person name="Satake H."/>
            <person name="Nakayama K."/>
        </authorList>
    </citation>
    <scope>NUCLEOTIDE SEQUENCE</scope>
</reference>
<protein>
    <submittedName>
        <fullName evidence="1">Uncharacterized protein</fullName>
    </submittedName>
</protein>
<dbReference type="EMBL" id="BQNB010021471">
    <property type="protein sequence ID" value="GJU06749.1"/>
    <property type="molecule type" value="Genomic_DNA"/>
</dbReference>
<reference evidence="1" key="1">
    <citation type="journal article" date="2022" name="Int. J. Mol. Sci.">
        <title>Draft Genome of Tanacetum Coccineum: Genomic Comparison of Closely Related Tanacetum-Family Plants.</title>
        <authorList>
            <person name="Yamashiro T."/>
            <person name="Shiraishi A."/>
            <person name="Nakayama K."/>
            <person name="Satake H."/>
        </authorList>
    </citation>
    <scope>NUCLEOTIDE SEQUENCE</scope>
</reference>
<dbReference type="Proteomes" id="UP001151760">
    <property type="component" value="Unassembled WGS sequence"/>
</dbReference>
<keyword evidence="2" id="KW-1185">Reference proteome</keyword>
<gene>
    <name evidence="1" type="ORF">Tco_1123179</name>
</gene>
<name>A0ABQ5J6C9_9ASTR</name>
<accession>A0ABQ5J6C9</accession>
<organism evidence="1 2">
    <name type="scientific">Tanacetum coccineum</name>
    <dbReference type="NCBI Taxonomy" id="301880"/>
    <lineage>
        <taxon>Eukaryota</taxon>
        <taxon>Viridiplantae</taxon>
        <taxon>Streptophyta</taxon>
        <taxon>Embryophyta</taxon>
        <taxon>Tracheophyta</taxon>
        <taxon>Spermatophyta</taxon>
        <taxon>Magnoliopsida</taxon>
        <taxon>eudicotyledons</taxon>
        <taxon>Gunneridae</taxon>
        <taxon>Pentapetalae</taxon>
        <taxon>asterids</taxon>
        <taxon>campanulids</taxon>
        <taxon>Asterales</taxon>
        <taxon>Asteraceae</taxon>
        <taxon>Asteroideae</taxon>
        <taxon>Anthemideae</taxon>
        <taxon>Anthemidinae</taxon>
        <taxon>Tanacetum</taxon>
    </lineage>
</organism>
<proteinExistence type="predicted"/>
<evidence type="ECO:0000313" key="1">
    <source>
        <dbReference type="EMBL" id="GJU06749.1"/>
    </source>
</evidence>
<sequence>MYLKRNHSPAIDRGLEDEKTVQRVSKDLGSGSKYLEVEVSKSYCSICKTEKASNVGVAEEKAVDVFSVEERDVNARKTKELG</sequence>
<evidence type="ECO:0000313" key="2">
    <source>
        <dbReference type="Proteomes" id="UP001151760"/>
    </source>
</evidence>